<evidence type="ECO:0000259" key="7">
    <source>
        <dbReference type="SMART" id="SM00839"/>
    </source>
</evidence>
<dbReference type="Proteomes" id="UP000184233">
    <property type="component" value="Unassembled WGS sequence"/>
</dbReference>
<dbReference type="GO" id="GO:0000166">
    <property type="term" value="F:nucleotide binding"/>
    <property type="evidence" value="ECO:0007669"/>
    <property type="project" value="UniProtKB-KW"/>
</dbReference>
<dbReference type="InterPro" id="IPR036291">
    <property type="entry name" value="NAD(P)-bd_dom_sf"/>
</dbReference>
<dbReference type="GO" id="GO:0016639">
    <property type="term" value="F:oxidoreductase activity, acting on the CH-NH2 group of donors, NAD or NADP as acceptor"/>
    <property type="evidence" value="ECO:0007669"/>
    <property type="project" value="InterPro"/>
</dbReference>
<evidence type="ECO:0000256" key="2">
    <source>
        <dbReference type="ARBA" id="ARBA00023002"/>
    </source>
</evidence>
<dbReference type="CDD" id="cd01075">
    <property type="entry name" value="NAD_bind_Leu_Phe_Val_DH"/>
    <property type="match status" value="1"/>
</dbReference>
<dbReference type="FunFam" id="3.40.50.10860:FF:000010">
    <property type="entry name" value="Leucine dehydrogenase"/>
    <property type="match status" value="1"/>
</dbReference>
<keyword evidence="5" id="KW-0547">Nucleotide-binding</keyword>
<dbReference type="InterPro" id="IPR016211">
    <property type="entry name" value="Glu/Phe/Leu/Val/Trp_DH_bac/arc"/>
</dbReference>
<proteinExistence type="inferred from homology"/>
<evidence type="ECO:0000256" key="4">
    <source>
        <dbReference type="PIRSR" id="PIRSR000188-1"/>
    </source>
</evidence>
<evidence type="ECO:0000256" key="6">
    <source>
        <dbReference type="RuleBase" id="RU004417"/>
    </source>
</evidence>
<evidence type="ECO:0000256" key="5">
    <source>
        <dbReference type="PIRSR" id="PIRSR000188-2"/>
    </source>
</evidence>
<dbReference type="Gene3D" id="3.40.50.10860">
    <property type="entry name" value="Leucine Dehydrogenase, chain A, domain 1"/>
    <property type="match status" value="1"/>
</dbReference>
<feature type="binding site" evidence="5">
    <location>
        <begin position="179"/>
        <end position="184"/>
    </location>
    <ligand>
        <name>NAD(+)</name>
        <dbReference type="ChEBI" id="CHEBI:57540"/>
    </ligand>
</feature>
<accession>A0A1M3L0B4</accession>
<dbReference type="AlphaFoldDB" id="A0A1M3L0B4"/>
<keyword evidence="2 6" id="KW-0560">Oxidoreductase</keyword>
<comment type="caution">
    <text evidence="8">The sequence shown here is derived from an EMBL/GenBank/DDBJ whole genome shotgun (WGS) entry which is preliminary data.</text>
</comment>
<feature type="domain" description="Glutamate/phenylalanine/leucine/valine/L-tryptophan dehydrogenase C-terminal" evidence="7">
    <location>
        <begin position="143"/>
        <end position="351"/>
    </location>
</feature>
<sequence length="362" mass="38668">MQIFDTLQSMGHEQVVLCSDKTTGLRAIIAIHDTSLGPALGGTRMWQYATDDDAITDALRLSRGMTYKAAVSGVNLGGGKAVIIGNPHSDKSEALFRAYGRMVESQRGRYITAEDVGTSVRDMEWIRMETKYVTGVGGNGGSGDPSPVTALGVYSGMKACAKSVYGTDALSGKRIVVQGAGNVASHLVHSLVKEGAVVFVTDIYEEKAKALAAETGATVIRTDEVFTTQCDIFSPNALGAVLNDETIPQLTCAIVAGGANNQLKIEQRHATALQEKGILYAPDYVINAGGLMNVASEVDGYNREKVMRQAEGIYDITMNILNTARERNILTIEASNAIAEERINKVRHVHGNFIGSPSIRGV</sequence>
<dbReference type="Gene3D" id="3.40.50.720">
    <property type="entry name" value="NAD(P)-binding Rossmann-like Domain"/>
    <property type="match status" value="1"/>
</dbReference>
<keyword evidence="3 5" id="KW-0520">NAD</keyword>
<dbReference type="SMART" id="SM00839">
    <property type="entry name" value="ELFV_dehydrog"/>
    <property type="match status" value="1"/>
</dbReference>
<evidence type="ECO:0000256" key="3">
    <source>
        <dbReference type="ARBA" id="ARBA00023027"/>
    </source>
</evidence>
<dbReference type="PRINTS" id="PR00082">
    <property type="entry name" value="GLFDHDRGNASE"/>
</dbReference>
<dbReference type="InterPro" id="IPR006097">
    <property type="entry name" value="Glu/Leu/Phe/Val/Trp_DH_dimer"/>
</dbReference>
<dbReference type="PIRSF" id="PIRSF000188">
    <property type="entry name" value="Phe_leu_dh"/>
    <property type="match status" value="1"/>
</dbReference>
<gene>
    <name evidence="8" type="ORF">BGO89_03235</name>
</gene>
<dbReference type="InterPro" id="IPR046346">
    <property type="entry name" value="Aminoacid_DH-like_N_sf"/>
</dbReference>
<name>A0A1M3L0B4_9BACT</name>
<reference evidence="8 9" key="1">
    <citation type="submission" date="2016-09" db="EMBL/GenBank/DDBJ databases">
        <title>Genome-resolved meta-omics ties microbial dynamics to process performance in biotechnology for thiocyanate degradation.</title>
        <authorList>
            <person name="Kantor R.S."/>
            <person name="Huddy R.J."/>
            <person name="Iyer R."/>
            <person name="Thomas B.C."/>
            <person name="Brown C.T."/>
            <person name="Anantharaman K."/>
            <person name="Tringe S."/>
            <person name="Hettich R.L."/>
            <person name="Harrison S.T."/>
            <person name="Banfield J.F."/>
        </authorList>
    </citation>
    <scope>NUCLEOTIDE SEQUENCE [LARGE SCALE GENOMIC DNA]</scope>
    <source>
        <strain evidence="8">59-99</strain>
    </source>
</reference>
<dbReference type="PANTHER" id="PTHR42722:SF1">
    <property type="entry name" value="VALINE DEHYDROGENASE"/>
    <property type="match status" value="1"/>
</dbReference>
<dbReference type="STRING" id="1895771.BGO89_03235"/>
<organism evidence="8 9">
    <name type="scientific">Candidatus Kapaibacterium thiocyanatum</name>
    <dbReference type="NCBI Taxonomy" id="1895771"/>
    <lineage>
        <taxon>Bacteria</taxon>
        <taxon>Pseudomonadati</taxon>
        <taxon>Candidatus Kapaibacteriota</taxon>
        <taxon>Candidatus Kapaibacteriia</taxon>
        <taxon>Candidatus Kapaibacteriales</taxon>
        <taxon>Candidatus Kapaibacteriaceae</taxon>
        <taxon>Candidatus Kapaibacterium</taxon>
    </lineage>
</organism>
<dbReference type="SUPFAM" id="SSF53223">
    <property type="entry name" value="Aminoacid dehydrogenase-like, N-terminal domain"/>
    <property type="match status" value="1"/>
</dbReference>
<dbReference type="PROSITE" id="PS00074">
    <property type="entry name" value="GLFV_DEHYDROGENASE"/>
    <property type="match status" value="1"/>
</dbReference>
<dbReference type="InterPro" id="IPR006096">
    <property type="entry name" value="Glu/Leu/Phe/Val/Trp_DH_C"/>
</dbReference>
<dbReference type="InterPro" id="IPR033524">
    <property type="entry name" value="Glu/Leu/Phe/Val_DH_AS"/>
</dbReference>
<evidence type="ECO:0000313" key="8">
    <source>
        <dbReference type="EMBL" id="OJX58257.1"/>
    </source>
</evidence>
<evidence type="ECO:0000313" key="9">
    <source>
        <dbReference type="Proteomes" id="UP000184233"/>
    </source>
</evidence>
<dbReference type="EMBL" id="MKVH01000019">
    <property type="protein sequence ID" value="OJX58257.1"/>
    <property type="molecule type" value="Genomic_DNA"/>
</dbReference>
<feature type="active site" description="Proton donor/acceptor" evidence="4">
    <location>
        <position position="80"/>
    </location>
</feature>
<dbReference type="InterPro" id="IPR006095">
    <property type="entry name" value="Glu/Leu/Phe/Val/Trp_DH"/>
</dbReference>
<dbReference type="Pfam" id="PF02812">
    <property type="entry name" value="ELFV_dehydrog_N"/>
    <property type="match status" value="1"/>
</dbReference>
<dbReference type="PANTHER" id="PTHR42722">
    <property type="entry name" value="LEUCINE DEHYDROGENASE"/>
    <property type="match status" value="1"/>
</dbReference>
<dbReference type="GO" id="GO:0006520">
    <property type="term" value="P:amino acid metabolic process"/>
    <property type="evidence" value="ECO:0007669"/>
    <property type="project" value="InterPro"/>
</dbReference>
<evidence type="ECO:0000256" key="1">
    <source>
        <dbReference type="ARBA" id="ARBA00006382"/>
    </source>
</evidence>
<comment type="similarity">
    <text evidence="1 6">Belongs to the Glu/Leu/Phe/Val dehydrogenases family.</text>
</comment>
<dbReference type="Pfam" id="PF00208">
    <property type="entry name" value="ELFV_dehydrog"/>
    <property type="match status" value="2"/>
</dbReference>
<dbReference type="SUPFAM" id="SSF51735">
    <property type="entry name" value="NAD(P)-binding Rossmann-fold domains"/>
    <property type="match status" value="1"/>
</dbReference>
<protein>
    <submittedName>
        <fullName evidence="8">Leucine dehydrogenase</fullName>
    </submittedName>
</protein>